<dbReference type="Proteomes" id="UP000784294">
    <property type="component" value="Unassembled WGS sequence"/>
</dbReference>
<evidence type="ECO:0000313" key="1">
    <source>
        <dbReference type="EMBL" id="VEL42154.1"/>
    </source>
</evidence>
<dbReference type="EMBL" id="CAAALY010272845">
    <property type="protein sequence ID" value="VEL42154.1"/>
    <property type="molecule type" value="Genomic_DNA"/>
</dbReference>
<accession>A0A3S5C8F8</accession>
<comment type="caution">
    <text evidence="1">The sequence shown here is derived from an EMBL/GenBank/DDBJ whole genome shotgun (WGS) entry which is preliminary data.</text>
</comment>
<keyword evidence="2" id="KW-1185">Reference proteome</keyword>
<gene>
    <name evidence="1" type="ORF">PXEA_LOCUS35594</name>
</gene>
<dbReference type="AlphaFoldDB" id="A0A3S5C8F8"/>
<reference evidence="1" key="1">
    <citation type="submission" date="2018-11" db="EMBL/GenBank/DDBJ databases">
        <authorList>
            <consortium name="Pathogen Informatics"/>
        </authorList>
    </citation>
    <scope>NUCLEOTIDE SEQUENCE</scope>
</reference>
<evidence type="ECO:0000313" key="2">
    <source>
        <dbReference type="Proteomes" id="UP000784294"/>
    </source>
</evidence>
<proteinExistence type="predicted"/>
<protein>
    <submittedName>
        <fullName evidence="1">Uncharacterized protein</fullName>
    </submittedName>
</protein>
<sequence length="66" mass="7183">MLFYNRFDANSTSVGLAEPREAIDGSSVYQALLMTMIMVTEEEVGLGVELKPVDPSGCLQYLIVLG</sequence>
<organism evidence="1 2">
    <name type="scientific">Protopolystoma xenopodis</name>
    <dbReference type="NCBI Taxonomy" id="117903"/>
    <lineage>
        <taxon>Eukaryota</taxon>
        <taxon>Metazoa</taxon>
        <taxon>Spiralia</taxon>
        <taxon>Lophotrochozoa</taxon>
        <taxon>Platyhelminthes</taxon>
        <taxon>Monogenea</taxon>
        <taxon>Polyopisthocotylea</taxon>
        <taxon>Polystomatidea</taxon>
        <taxon>Polystomatidae</taxon>
        <taxon>Protopolystoma</taxon>
    </lineage>
</organism>
<name>A0A3S5C8F8_9PLAT</name>